<keyword evidence="5" id="KW-0812">Transmembrane</keyword>
<keyword evidence="9 10" id="KW-0325">Glycoprotein</keyword>
<evidence type="ECO:0000313" key="13">
    <source>
        <dbReference type="Proteomes" id="UP000283530"/>
    </source>
</evidence>
<dbReference type="SUPFAM" id="SSF53335">
    <property type="entry name" value="S-adenosyl-L-methionine-dependent methyltransferases"/>
    <property type="match status" value="2"/>
</dbReference>
<evidence type="ECO:0000256" key="3">
    <source>
        <dbReference type="ARBA" id="ARBA00022603"/>
    </source>
</evidence>
<evidence type="ECO:0000256" key="10">
    <source>
        <dbReference type="RuleBase" id="RU366043"/>
    </source>
</evidence>
<comment type="subcellular location">
    <subcellularLocation>
        <location evidence="1">Golgi apparatus membrane</location>
        <topology evidence="1">Single-pass type II membrane protein</topology>
    </subcellularLocation>
    <subcellularLocation>
        <location evidence="10">Membrane</location>
        <topology evidence="10">Single-pass type II membrane protein</topology>
    </subcellularLocation>
</comment>
<evidence type="ECO:0000256" key="7">
    <source>
        <dbReference type="ARBA" id="ARBA00022989"/>
    </source>
</evidence>
<dbReference type="InterPro" id="IPR004159">
    <property type="entry name" value="Put_SAM_MeTrfase"/>
</dbReference>
<dbReference type="GO" id="GO:0000139">
    <property type="term" value="C:Golgi membrane"/>
    <property type="evidence" value="ECO:0007669"/>
    <property type="project" value="UniProtKB-SubCell"/>
</dbReference>
<proteinExistence type="inferred from homology"/>
<dbReference type="OrthoDB" id="2013972at2759"/>
<dbReference type="CDD" id="cd02440">
    <property type="entry name" value="AdoMet_MTases"/>
    <property type="match status" value="1"/>
</dbReference>
<keyword evidence="4 10" id="KW-0808">Transferase</keyword>
<dbReference type="FunFam" id="3.40.50.150:FF:000043">
    <property type="entry name" value="probable methyltransferase PMT3"/>
    <property type="match status" value="1"/>
</dbReference>
<reference evidence="12 13" key="1">
    <citation type="journal article" date="2019" name="Nat. Plants">
        <title>Stout camphor tree genome fills gaps in understanding of flowering plant genome evolution.</title>
        <authorList>
            <person name="Chaw S.M."/>
            <person name="Liu Y.C."/>
            <person name="Wu Y.W."/>
            <person name="Wang H.Y."/>
            <person name="Lin C.I."/>
            <person name="Wu C.S."/>
            <person name="Ke H.M."/>
            <person name="Chang L.Y."/>
            <person name="Hsu C.Y."/>
            <person name="Yang H.T."/>
            <person name="Sudianto E."/>
            <person name="Hsu M.H."/>
            <person name="Wu K.P."/>
            <person name="Wang L.N."/>
            <person name="Leebens-Mack J.H."/>
            <person name="Tsai I.J."/>
        </authorList>
    </citation>
    <scope>NUCLEOTIDE SEQUENCE [LARGE SCALE GENOMIC DNA]</scope>
    <source>
        <strain evidence="13">cv. Chaw 1501</strain>
        <tissue evidence="12">Young leaves</tissue>
    </source>
</reference>
<evidence type="ECO:0000256" key="6">
    <source>
        <dbReference type="ARBA" id="ARBA00022968"/>
    </source>
</evidence>
<evidence type="ECO:0000256" key="5">
    <source>
        <dbReference type="ARBA" id="ARBA00022692"/>
    </source>
</evidence>
<gene>
    <name evidence="12" type="ORF">CKAN_01501600</name>
</gene>
<dbReference type="EC" id="2.1.1.-" evidence="10"/>
<dbReference type="GO" id="GO:0008168">
    <property type="term" value="F:methyltransferase activity"/>
    <property type="evidence" value="ECO:0007669"/>
    <property type="project" value="UniProtKB-UniRule"/>
</dbReference>
<dbReference type="STRING" id="337451.A0A3S3NTC9"/>
<dbReference type="InterPro" id="IPR029063">
    <property type="entry name" value="SAM-dependent_MTases_sf"/>
</dbReference>
<dbReference type="PANTHER" id="PTHR10108:SF1144">
    <property type="entry name" value="METHYLTRANSFERASE PMT10-RELATED"/>
    <property type="match status" value="1"/>
</dbReference>
<dbReference type="GO" id="GO:0032259">
    <property type="term" value="P:methylation"/>
    <property type="evidence" value="ECO:0007669"/>
    <property type="project" value="UniProtKB-KW"/>
</dbReference>
<sequence>MISAVDFKENSQSSSLDMKNRNPETLNPNLCIKIFSLALVSLGFFYLGKFWSESDGSQHLIFFNLQSSPSISISLNANKTLHLLSLISNPSLPLNSSSPPSDRFGIIDGNGTMRDDFEIGGVDTELIEDCEYENRTVEMVGDSISTVQLSRFPFCSERMRNYIPCWESVEGIEKIGSSEKGSGRHCKRLDCLIPAPKDYKTPIQWPQSRDEVWYSNIPHPHLIEDKGGQSWISVSNDRFKFTGGGTQFIHGADQYLDKISQMVPDISFGNHTRVVLDVGCGVATFGAFLLSRNVTALSIAPKNVHGKQIQFALERGVPAMVASFATHRLLYPSQAFDLIHCSRCQINWTHHDGIFLLEVNRMLRAGGYFAWAAQPAYKHAERQQQTWQEMMNLADRICWELVKEEGYIAIWRKPLSNSCYINRHAGVKPPLCDKDDDPDSVWHVDLKPCITRLLENGYGGNVTTWPMRLHHPPDRLQSVKMDAYIAKEELFKAESEYWDDIIGSYVSGYHWRDLKFHNVMDMRAGFGGFAAALIDQQLDAWVMNVVPVSGPNTLPVIYDRGLIGVIHDWCEPFDTYPRSYDLLHAHGLFSSEQKRCNISSIMLEMDRILRPGGHAYIRDSISIIEEVQEIVTAMGWKAAQHYTSEGPYASKRMLRCDKNLLGS</sequence>
<evidence type="ECO:0000256" key="8">
    <source>
        <dbReference type="ARBA" id="ARBA00023136"/>
    </source>
</evidence>
<protein>
    <recommendedName>
        <fullName evidence="10">Methyltransferase</fullName>
        <ecNumber evidence="10">2.1.1.-</ecNumber>
    </recommendedName>
</protein>
<evidence type="ECO:0000256" key="1">
    <source>
        <dbReference type="ARBA" id="ARBA00004323"/>
    </source>
</evidence>
<evidence type="ECO:0000256" key="4">
    <source>
        <dbReference type="ARBA" id="ARBA00022679"/>
    </source>
</evidence>
<evidence type="ECO:0000256" key="11">
    <source>
        <dbReference type="SAM" id="MobiDB-lite"/>
    </source>
</evidence>
<organism evidence="12 13">
    <name type="scientific">Cinnamomum micranthum f. kanehirae</name>
    <dbReference type="NCBI Taxonomy" id="337451"/>
    <lineage>
        <taxon>Eukaryota</taxon>
        <taxon>Viridiplantae</taxon>
        <taxon>Streptophyta</taxon>
        <taxon>Embryophyta</taxon>
        <taxon>Tracheophyta</taxon>
        <taxon>Spermatophyta</taxon>
        <taxon>Magnoliopsida</taxon>
        <taxon>Magnoliidae</taxon>
        <taxon>Laurales</taxon>
        <taxon>Lauraceae</taxon>
        <taxon>Cinnamomum</taxon>
    </lineage>
</organism>
<name>A0A3S3NTC9_9MAGN</name>
<dbReference type="AlphaFoldDB" id="A0A3S3NTC9"/>
<comment type="similarity">
    <text evidence="2 10">Belongs to the methyltransferase superfamily.</text>
</comment>
<evidence type="ECO:0000256" key="2">
    <source>
        <dbReference type="ARBA" id="ARBA00008361"/>
    </source>
</evidence>
<comment type="caution">
    <text evidence="12">The sequence shown here is derived from an EMBL/GenBank/DDBJ whole genome shotgun (WGS) entry which is preliminary data.</text>
</comment>
<evidence type="ECO:0000256" key="9">
    <source>
        <dbReference type="ARBA" id="ARBA00023180"/>
    </source>
</evidence>
<keyword evidence="7" id="KW-1133">Transmembrane helix</keyword>
<dbReference type="Proteomes" id="UP000283530">
    <property type="component" value="Unassembled WGS sequence"/>
</dbReference>
<dbReference type="GO" id="GO:0005768">
    <property type="term" value="C:endosome"/>
    <property type="evidence" value="ECO:0007669"/>
    <property type="project" value="TreeGrafter"/>
</dbReference>
<dbReference type="EMBL" id="QPKB01000005">
    <property type="protein sequence ID" value="RWR86133.1"/>
    <property type="molecule type" value="Genomic_DNA"/>
</dbReference>
<feature type="compositionally biased region" description="Polar residues" evidence="11">
    <location>
        <begin position="10"/>
        <end position="20"/>
    </location>
</feature>
<dbReference type="GO" id="GO:0005802">
    <property type="term" value="C:trans-Golgi network"/>
    <property type="evidence" value="ECO:0007669"/>
    <property type="project" value="TreeGrafter"/>
</dbReference>
<feature type="region of interest" description="Disordered" evidence="11">
    <location>
        <begin position="1"/>
        <end position="20"/>
    </location>
</feature>
<dbReference type="Pfam" id="PF03141">
    <property type="entry name" value="Methyltransf_29"/>
    <property type="match status" value="1"/>
</dbReference>
<keyword evidence="3 10" id="KW-0489">Methyltransferase</keyword>
<keyword evidence="6 10" id="KW-0735">Signal-anchor</keyword>
<keyword evidence="8" id="KW-0472">Membrane</keyword>
<accession>A0A3S3NTC9</accession>
<keyword evidence="13" id="KW-1185">Reference proteome</keyword>
<dbReference type="PANTHER" id="PTHR10108">
    <property type="entry name" value="SAM-DEPENDENT METHYLTRANSFERASE"/>
    <property type="match status" value="1"/>
</dbReference>
<evidence type="ECO:0000313" key="12">
    <source>
        <dbReference type="EMBL" id="RWR86133.1"/>
    </source>
</evidence>
<dbReference type="Gene3D" id="3.40.50.150">
    <property type="entry name" value="Vaccinia Virus protein VP39"/>
    <property type="match status" value="1"/>
</dbReference>